<reference evidence="2" key="1">
    <citation type="submission" date="2016-06" db="EMBL/GenBank/DDBJ databases">
        <authorList>
            <person name="Varghese N."/>
            <person name="Submissions Spin"/>
        </authorList>
    </citation>
    <scope>NUCLEOTIDE SEQUENCE [LARGE SCALE GENOMIC DNA]</scope>
    <source>
        <strain evidence="2">DSM 43903</strain>
    </source>
</reference>
<evidence type="ECO:0000313" key="2">
    <source>
        <dbReference type="Proteomes" id="UP000199001"/>
    </source>
</evidence>
<dbReference type="STRING" id="47855.GA0070606_4330"/>
<gene>
    <name evidence="1" type="ORF">GA0070606_4330</name>
</gene>
<evidence type="ECO:0000313" key="1">
    <source>
        <dbReference type="EMBL" id="SCL66457.1"/>
    </source>
</evidence>
<dbReference type="EMBL" id="FMHZ01000002">
    <property type="protein sequence ID" value="SCL66457.1"/>
    <property type="molecule type" value="Genomic_DNA"/>
</dbReference>
<organism evidence="1 2">
    <name type="scientific">Micromonospora citrea</name>
    <dbReference type="NCBI Taxonomy" id="47855"/>
    <lineage>
        <taxon>Bacteria</taxon>
        <taxon>Bacillati</taxon>
        <taxon>Actinomycetota</taxon>
        <taxon>Actinomycetes</taxon>
        <taxon>Micromonosporales</taxon>
        <taxon>Micromonosporaceae</taxon>
        <taxon>Micromonospora</taxon>
    </lineage>
</organism>
<name>A0A1C6VJS3_9ACTN</name>
<accession>A0A1C6VJS3</accession>
<protein>
    <submittedName>
        <fullName evidence="1">Uncharacterized protein</fullName>
    </submittedName>
</protein>
<proteinExistence type="predicted"/>
<dbReference type="AlphaFoldDB" id="A0A1C6VJS3"/>
<keyword evidence="2" id="KW-1185">Reference proteome</keyword>
<sequence>MSAHALIDGVGTPAAFGPLLTARPRVRRPALAGATRD</sequence>
<dbReference type="Proteomes" id="UP000199001">
    <property type="component" value="Unassembled WGS sequence"/>
</dbReference>